<gene>
    <name evidence="3" type="ORF">Raf01_14600</name>
</gene>
<evidence type="ECO:0000313" key="3">
    <source>
        <dbReference type="EMBL" id="GIH13288.1"/>
    </source>
</evidence>
<dbReference type="Pfam" id="PF03795">
    <property type="entry name" value="YCII"/>
    <property type="match status" value="1"/>
</dbReference>
<dbReference type="Proteomes" id="UP000642748">
    <property type="component" value="Unassembled WGS sequence"/>
</dbReference>
<keyword evidence="4" id="KW-1185">Reference proteome</keyword>
<dbReference type="InterPro" id="IPR005545">
    <property type="entry name" value="YCII"/>
</dbReference>
<protein>
    <recommendedName>
        <fullName evidence="2">YCII-related domain-containing protein</fullName>
    </recommendedName>
</protein>
<evidence type="ECO:0000259" key="2">
    <source>
        <dbReference type="Pfam" id="PF03795"/>
    </source>
</evidence>
<feature type="domain" description="YCII-related" evidence="2">
    <location>
        <begin position="14"/>
        <end position="113"/>
    </location>
</feature>
<comment type="similarity">
    <text evidence="1">Belongs to the YciI family.</text>
</comment>
<evidence type="ECO:0000313" key="4">
    <source>
        <dbReference type="Proteomes" id="UP000642748"/>
    </source>
</evidence>
<reference evidence="3" key="1">
    <citation type="submission" date="2021-01" db="EMBL/GenBank/DDBJ databases">
        <title>Whole genome shotgun sequence of Rugosimonospora africana NBRC 104875.</title>
        <authorList>
            <person name="Komaki H."/>
            <person name="Tamura T."/>
        </authorList>
    </citation>
    <scope>NUCLEOTIDE SEQUENCE</scope>
    <source>
        <strain evidence="3">NBRC 104875</strain>
    </source>
</reference>
<dbReference type="EMBL" id="BONZ01000013">
    <property type="protein sequence ID" value="GIH13288.1"/>
    <property type="molecule type" value="Genomic_DNA"/>
</dbReference>
<accession>A0A8J3VPH5</accession>
<dbReference type="InterPro" id="IPR011008">
    <property type="entry name" value="Dimeric_a/b-barrel"/>
</dbReference>
<name>A0A8J3VPH5_9ACTN</name>
<dbReference type="SUPFAM" id="SSF54909">
    <property type="entry name" value="Dimeric alpha+beta barrel"/>
    <property type="match status" value="1"/>
</dbReference>
<comment type="caution">
    <text evidence="3">The sequence shown here is derived from an EMBL/GenBank/DDBJ whole genome shotgun (WGS) entry which is preliminary data.</text>
</comment>
<dbReference type="RefSeq" id="WP_203916945.1">
    <property type="nucleotide sequence ID" value="NZ_BONZ01000013.1"/>
</dbReference>
<dbReference type="AlphaFoldDB" id="A0A8J3VPH5"/>
<sequence>MKYLFLLYSPGGAPKDPTSVEYAETFAAFAEAEAAMEKAGVMLDCAPLQPVSAASTVRVRDGRTMVTDGPAAEIKEQVGGYLVVECADLDEALRWAATLPSARDGWVEVRPVFSVVPPS</sequence>
<evidence type="ECO:0000256" key="1">
    <source>
        <dbReference type="ARBA" id="ARBA00007689"/>
    </source>
</evidence>
<dbReference type="PANTHER" id="PTHR35174:SF3">
    <property type="entry name" value="BLL7171 PROTEIN"/>
    <property type="match status" value="1"/>
</dbReference>
<dbReference type="PANTHER" id="PTHR35174">
    <property type="entry name" value="BLL7171 PROTEIN-RELATED"/>
    <property type="match status" value="1"/>
</dbReference>
<proteinExistence type="inferred from homology"/>
<dbReference type="Gene3D" id="3.30.70.1060">
    <property type="entry name" value="Dimeric alpha+beta barrel"/>
    <property type="match status" value="1"/>
</dbReference>
<organism evidence="3 4">
    <name type="scientific">Rugosimonospora africana</name>
    <dbReference type="NCBI Taxonomy" id="556532"/>
    <lineage>
        <taxon>Bacteria</taxon>
        <taxon>Bacillati</taxon>
        <taxon>Actinomycetota</taxon>
        <taxon>Actinomycetes</taxon>
        <taxon>Micromonosporales</taxon>
        <taxon>Micromonosporaceae</taxon>
        <taxon>Rugosimonospora</taxon>
    </lineage>
</organism>